<keyword evidence="3" id="KW-1185">Reference proteome</keyword>
<dbReference type="AlphaFoldDB" id="A0A7V8NQ00"/>
<dbReference type="EMBL" id="JACDQQ010000909">
    <property type="protein sequence ID" value="MBA0085197.1"/>
    <property type="molecule type" value="Genomic_DNA"/>
</dbReference>
<feature type="region of interest" description="Disordered" evidence="1">
    <location>
        <begin position="1"/>
        <end position="32"/>
    </location>
</feature>
<evidence type="ECO:0000313" key="2">
    <source>
        <dbReference type="EMBL" id="MBA0085197.1"/>
    </source>
</evidence>
<dbReference type="Proteomes" id="UP000567293">
    <property type="component" value="Unassembled WGS sequence"/>
</dbReference>
<organism evidence="2 3">
    <name type="scientific">Candidatus Acidiferrum panamense</name>
    <dbReference type="NCBI Taxonomy" id="2741543"/>
    <lineage>
        <taxon>Bacteria</taxon>
        <taxon>Pseudomonadati</taxon>
        <taxon>Acidobacteriota</taxon>
        <taxon>Terriglobia</taxon>
        <taxon>Candidatus Acidiferrales</taxon>
        <taxon>Candidatus Acidiferrum</taxon>
    </lineage>
</organism>
<proteinExistence type="predicted"/>
<gene>
    <name evidence="2" type="ORF">HRJ53_09385</name>
</gene>
<evidence type="ECO:0000313" key="3">
    <source>
        <dbReference type="Proteomes" id="UP000567293"/>
    </source>
</evidence>
<protein>
    <submittedName>
        <fullName evidence="2">Uncharacterized protein</fullName>
    </submittedName>
</protein>
<evidence type="ECO:0000256" key="1">
    <source>
        <dbReference type="SAM" id="MobiDB-lite"/>
    </source>
</evidence>
<sequence length="167" mass="19281">MAKRATTKPAAKGRPQTKSSHASRKPRKQQELELDYIEIMPPPHVQAYFDELLAADELAQERAAFNASPWLDMLCKLGEGLLTDVGLDARQRKFLWPKIGPLDLDQSVRHINQQYPDFPKESIKEFLIYWIQNDYEPKGYSDAQIDQLERLTAQWANDVYPGQTRHS</sequence>
<name>A0A7V8NQ00_9BACT</name>
<reference evidence="2" key="1">
    <citation type="submission" date="2020-06" db="EMBL/GenBank/DDBJ databases">
        <title>Legume-microbial interactions unlock mineral nutrients during tropical forest succession.</title>
        <authorList>
            <person name="Epihov D.Z."/>
        </authorList>
    </citation>
    <scope>NUCLEOTIDE SEQUENCE [LARGE SCALE GENOMIC DNA]</scope>
    <source>
        <strain evidence="2">Pan2503</strain>
    </source>
</reference>
<accession>A0A7V8NQ00</accession>
<comment type="caution">
    <text evidence="2">The sequence shown here is derived from an EMBL/GenBank/DDBJ whole genome shotgun (WGS) entry which is preliminary data.</text>
</comment>